<name>Q9LA81_RHOCA</name>
<accession>Q9LA81</accession>
<evidence type="ECO:0000313" key="1">
    <source>
        <dbReference type="EMBL" id="AAF37607.1"/>
    </source>
</evidence>
<feature type="non-terminal residue" evidence="1">
    <location>
        <position position="37"/>
    </location>
</feature>
<organism evidence="1">
    <name type="scientific">Rhodobacter capsulatus</name>
    <name type="common">Rhodopseudomonas capsulata</name>
    <dbReference type="NCBI Taxonomy" id="1061"/>
    <lineage>
        <taxon>Bacteria</taxon>
        <taxon>Pseudomonadati</taxon>
        <taxon>Pseudomonadota</taxon>
        <taxon>Alphaproteobacteria</taxon>
        <taxon>Rhodobacterales</taxon>
        <taxon>Rhodobacter group</taxon>
        <taxon>Rhodobacter</taxon>
    </lineage>
</organism>
<protein>
    <submittedName>
        <fullName evidence="1">Uncharacterized protein</fullName>
    </submittedName>
</protein>
<reference evidence="1" key="1">
    <citation type="journal article" date="2000" name="J. Bacteriol.">
        <title>Cytochrome c' from Rhodobacter capsulatus confers increased resistance to nitric oxide.</title>
        <authorList>
            <person name="Cross R."/>
            <person name="Aish J."/>
            <person name="Paston S.J."/>
            <person name="Poole R.K."/>
            <person name="Moir J.W."/>
        </authorList>
    </citation>
    <scope>NUCLEOTIDE SEQUENCE</scope>
    <source>
        <strain evidence="1">PAS100</strain>
    </source>
</reference>
<sequence length="37" mass="3696">MTQVNSPAGQSGLAANLRATLVLGLPMIGSNVAQMAL</sequence>
<dbReference type="EMBL" id="AF147705">
    <property type="protein sequence ID" value="AAF37607.1"/>
    <property type="molecule type" value="Genomic_DNA"/>
</dbReference>
<dbReference type="AlphaFoldDB" id="Q9LA81"/>
<proteinExistence type="predicted"/>